<keyword evidence="2" id="KW-1185">Reference proteome</keyword>
<gene>
    <name evidence="1" type="primary">Necator_chrX.g24522</name>
    <name evidence="1" type="ORF">RB195_024357</name>
</gene>
<comment type="caution">
    <text evidence="1">The sequence shown here is derived from an EMBL/GenBank/DDBJ whole genome shotgun (WGS) entry which is preliminary data.</text>
</comment>
<evidence type="ECO:0000313" key="2">
    <source>
        <dbReference type="Proteomes" id="UP001303046"/>
    </source>
</evidence>
<organism evidence="1 2">
    <name type="scientific">Necator americanus</name>
    <name type="common">Human hookworm</name>
    <dbReference type="NCBI Taxonomy" id="51031"/>
    <lineage>
        <taxon>Eukaryota</taxon>
        <taxon>Metazoa</taxon>
        <taxon>Ecdysozoa</taxon>
        <taxon>Nematoda</taxon>
        <taxon>Chromadorea</taxon>
        <taxon>Rhabditida</taxon>
        <taxon>Rhabditina</taxon>
        <taxon>Rhabditomorpha</taxon>
        <taxon>Strongyloidea</taxon>
        <taxon>Ancylostomatidae</taxon>
        <taxon>Bunostominae</taxon>
        <taxon>Necator</taxon>
    </lineage>
</organism>
<name>A0ABR1EMT9_NECAM</name>
<sequence>MADANFWSCRVVENPTLIFSNKIFEKLFPMRAKKESLLDGYPGKQGAIRHGLRDPSSQHFSVEPRAWRRLTTVEWLVARMRLLISGSSLTASRVAEPLLDSLDSSGAFAQVGVGVAAFCRCFNVATPSNEDDSS</sequence>
<evidence type="ECO:0000313" key="1">
    <source>
        <dbReference type="EMBL" id="KAK6763992.1"/>
    </source>
</evidence>
<dbReference type="Proteomes" id="UP001303046">
    <property type="component" value="Unassembled WGS sequence"/>
</dbReference>
<protein>
    <submittedName>
        <fullName evidence="1">Uncharacterized protein</fullName>
    </submittedName>
</protein>
<proteinExistence type="predicted"/>
<accession>A0ABR1EMT9</accession>
<reference evidence="1 2" key="1">
    <citation type="submission" date="2023-08" db="EMBL/GenBank/DDBJ databases">
        <title>A Necator americanus chromosomal reference genome.</title>
        <authorList>
            <person name="Ilik V."/>
            <person name="Petrzelkova K.J."/>
            <person name="Pardy F."/>
            <person name="Fuh T."/>
            <person name="Niatou-Singa F.S."/>
            <person name="Gouil Q."/>
            <person name="Baker L."/>
            <person name="Ritchie M.E."/>
            <person name="Jex A.R."/>
            <person name="Gazzola D."/>
            <person name="Li H."/>
            <person name="Toshio Fujiwara R."/>
            <person name="Zhan B."/>
            <person name="Aroian R.V."/>
            <person name="Pafco B."/>
            <person name="Schwarz E.M."/>
        </authorList>
    </citation>
    <scope>NUCLEOTIDE SEQUENCE [LARGE SCALE GENOMIC DNA]</scope>
    <source>
        <strain evidence="1 2">Aroian</strain>
        <tissue evidence="1">Whole animal</tissue>
    </source>
</reference>
<dbReference type="EMBL" id="JAVFWL010000006">
    <property type="protein sequence ID" value="KAK6763992.1"/>
    <property type="molecule type" value="Genomic_DNA"/>
</dbReference>